<evidence type="ECO:0000313" key="2">
    <source>
        <dbReference type="EMBL" id="TEB25314.1"/>
    </source>
</evidence>
<dbReference type="EMBL" id="QPFP01000058">
    <property type="protein sequence ID" value="TEB25314.1"/>
    <property type="molecule type" value="Genomic_DNA"/>
</dbReference>
<accession>A0A4Y7SUN1</accession>
<dbReference type="AlphaFoldDB" id="A0A4Y7SUN1"/>
<name>A0A4Y7SUN1_COPMI</name>
<sequence length="254" mass="27732">MGTSRAAGTTYRTYRAYRDHRLPSLSVGTTLKTVKLGWGSANDHFRPSSGEAHLRQGGIHGSGAEGLVMLEGLTTRVRRSVVRERGGVVVANDAKLRLRTTVGQSLSPILVADAEGRQEQGVDIGASKEKVSRVEARRETSWLSERDGEGEGEEKHSHEHQTPMLTAYLLPSHNHNAPTLPPSATLFIASTAAHRTRAGVANLHGDGRKLERPRVDDLCTNPALNIRQSSTQHALDANHDSSLARHRPFLRWLG</sequence>
<comment type="caution">
    <text evidence="2">The sequence shown here is derived from an EMBL/GenBank/DDBJ whole genome shotgun (WGS) entry which is preliminary data.</text>
</comment>
<reference evidence="2 3" key="1">
    <citation type="journal article" date="2019" name="Nat. Ecol. Evol.">
        <title>Megaphylogeny resolves global patterns of mushroom evolution.</title>
        <authorList>
            <person name="Varga T."/>
            <person name="Krizsan K."/>
            <person name="Foldi C."/>
            <person name="Dima B."/>
            <person name="Sanchez-Garcia M."/>
            <person name="Sanchez-Ramirez S."/>
            <person name="Szollosi G.J."/>
            <person name="Szarkandi J.G."/>
            <person name="Papp V."/>
            <person name="Albert L."/>
            <person name="Andreopoulos W."/>
            <person name="Angelini C."/>
            <person name="Antonin V."/>
            <person name="Barry K.W."/>
            <person name="Bougher N.L."/>
            <person name="Buchanan P."/>
            <person name="Buyck B."/>
            <person name="Bense V."/>
            <person name="Catcheside P."/>
            <person name="Chovatia M."/>
            <person name="Cooper J."/>
            <person name="Damon W."/>
            <person name="Desjardin D."/>
            <person name="Finy P."/>
            <person name="Geml J."/>
            <person name="Haridas S."/>
            <person name="Hughes K."/>
            <person name="Justo A."/>
            <person name="Karasinski D."/>
            <person name="Kautmanova I."/>
            <person name="Kiss B."/>
            <person name="Kocsube S."/>
            <person name="Kotiranta H."/>
            <person name="LaButti K.M."/>
            <person name="Lechner B.E."/>
            <person name="Liimatainen K."/>
            <person name="Lipzen A."/>
            <person name="Lukacs Z."/>
            <person name="Mihaltcheva S."/>
            <person name="Morgado L.N."/>
            <person name="Niskanen T."/>
            <person name="Noordeloos M.E."/>
            <person name="Ohm R.A."/>
            <person name="Ortiz-Santana B."/>
            <person name="Ovrebo C."/>
            <person name="Racz N."/>
            <person name="Riley R."/>
            <person name="Savchenko A."/>
            <person name="Shiryaev A."/>
            <person name="Soop K."/>
            <person name="Spirin V."/>
            <person name="Szebenyi C."/>
            <person name="Tomsovsky M."/>
            <person name="Tulloss R.E."/>
            <person name="Uehling J."/>
            <person name="Grigoriev I.V."/>
            <person name="Vagvolgyi C."/>
            <person name="Papp T."/>
            <person name="Martin F.M."/>
            <person name="Miettinen O."/>
            <person name="Hibbett D.S."/>
            <person name="Nagy L.G."/>
        </authorList>
    </citation>
    <scope>NUCLEOTIDE SEQUENCE [LARGE SCALE GENOMIC DNA]</scope>
    <source>
        <strain evidence="2 3">FP101781</strain>
    </source>
</reference>
<proteinExistence type="predicted"/>
<organism evidence="2 3">
    <name type="scientific">Coprinellus micaceus</name>
    <name type="common">Glistening ink-cap mushroom</name>
    <name type="synonym">Coprinus micaceus</name>
    <dbReference type="NCBI Taxonomy" id="71717"/>
    <lineage>
        <taxon>Eukaryota</taxon>
        <taxon>Fungi</taxon>
        <taxon>Dikarya</taxon>
        <taxon>Basidiomycota</taxon>
        <taxon>Agaricomycotina</taxon>
        <taxon>Agaricomycetes</taxon>
        <taxon>Agaricomycetidae</taxon>
        <taxon>Agaricales</taxon>
        <taxon>Agaricineae</taxon>
        <taxon>Psathyrellaceae</taxon>
        <taxon>Coprinellus</taxon>
    </lineage>
</organism>
<dbReference type="Proteomes" id="UP000298030">
    <property type="component" value="Unassembled WGS sequence"/>
</dbReference>
<evidence type="ECO:0000313" key="3">
    <source>
        <dbReference type="Proteomes" id="UP000298030"/>
    </source>
</evidence>
<protein>
    <submittedName>
        <fullName evidence="2">Uncharacterized protein</fullName>
    </submittedName>
</protein>
<gene>
    <name evidence="2" type="ORF">FA13DRAFT_1178462</name>
</gene>
<evidence type="ECO:0000256" key="1">
    <source>
        <dbReference type="SAM" id="MobiDB-lite"/>
    </source>
</evidence>
<feature type="region of interest" description="Disordered" evidence="1">
    <location>
        <begin position="133"/>
        <end position="160"/>
    </location>
</feature>
<keyword evidence="3" id="KW-1185">Reference proteome</keyword>